<dbReference type="EMBL" id="JFZA02000013">
    <property type="protein sequence ID" value="KFG90267.1"/>
    <property type="molecule type" value="Genomic_DNA"/>
</dbReference>
<proteinExistence type="predicted"/>
<gene>
    <name evidence="1" type="ORF">BV98_001932</name>
</gene>
<name>A0A086PA49_SPHHM</name>
<keyword evidence="2" id="KW-1185">Reference proteome</keyword>
<sequence length="51" mass="5763">MESIDRNFAALSLRMSRLPTPERAAPAQQSLASLIDRVNAAKRHYEPGLRR</sequence>
<dbReference type="RefSeq" id="WP_169802870.1">
    <property type="nucleotide sequence ID" value="NZ_BCZD01000025.1"/>
</dbReference>
<comment type="caution">
    <text evidence="1">The sequence shown here is derived from an EMBL/GenBank/DDBJ whole genome shotgun (WGS) entry which is preliminary data.</text>
</comment>
<organism evidence="1 2">
    <name type="scientific">Sphingobium herbicidovorans (strain ATCC 700291 / DSM 11019 / CCUG 56400 / KCTC 2939 / LMG 18315 / NBRC 16415 / MH)</name>
    <name type="common">Sphingomonas herbicidovorans</name>
    <dbReference type="NCBI Taxonomy" id="1219045"/>
    <lineage>
        <taxon>Bacteria</taxon>
        <taxon>Pseudomonadati</taxon>
        <taxon>Pseudomonadota</taxon>
        <taxon>Alphaproteobacteria</taxon>
        <taxon>Sphingomonadales</taxon>
        <taxon>Sphingomonadaceae</taxon>
        <taxon>Sphingobium</taxon>
    </lineage>
</organism>
<evidence type="ECO:0000313" key="1">
    <source>
        <dbReference type="EMBL" id="KFG90267.1"/>
    </source>
</evidence>
<reference evidence="1" key="1">
    <citation type="submission" date="2014-08" db="EMBL/GenBank/DDBJ databases">
        <title>Draft genome sequences of Sphingobium herbicidovorans.</title>
        <authorList>
            <person name="Gan H.M."/>
            <person name="Gan H.Y."/>
            <person name="Savka M.A."/>
        </authorList>
    </citation>
    <scope>NUCLEOTIDE SEQUENCE [LARGE SCALE GENOMIC DNA]</scope>
    <source>
        <strain evidence="1">NBRC 16415</strain>
    </source>
</reference>
<protein>
    <submittedName>
        <fullName evidence="1">Uncharacterized protein</fullName>
    </submittedName>
</protein>
<dbReference type="AlphaFoldDB" id="A0A086PA49"/>
<dbReference type="PATRIC" id="fig|1219045.3.peg.1974"/>
<dbReference type="STRING" id="76947.GCA_002080435_01582"/>
<accession>A0A086PA49</accession>
<evidence type="ECO:0000313" key="2">
    <source>
        <dbReference type="Proteomes" id="UP000024284"/>
    </source>
</evidence>
<dbReference type="Proteomes" id="UP000024284">
    <property type="component" value="Unassembled WGS sequence"/>
</dbReference>